<dbReference type="GO" id="GO:0005886">
    <property type="term" value="C:plasma membrane"/>
    <property type="evidence" value="ECO:0007669"/>
    <property type="project" value="UniProtKB-SubCell"/>
</dbReference>
<reference evidence="9 10" key="1">
    <citation type="submission" date="2018-06" db="EMBL/GenBank/DDBJ databases">
        <authorList>
            <consortium name="Pathogen Informatics"/>
            <person name="Doyle S."/>
        </authorList>
    </citation>
    <scope>NUCLEOTIDE SEQUENCE [LARGE SCALE GENOMIC DNA]</scope>
    <source>
        <strain evidence="9 10">NCTC11179</strain>
    </source>
</reference>
<sequence>MSPLKFSFLFYATAVAFGILAKDACNLMAMSLLFVVLLGLLAVGAYSKKNWLFHPVVFYLTGIVFYLLCFILGFLVVHYADWKDNQASYIPNVTDQQLYAVQYRIVEKQKTKGQAMRYVVVIEEVEGKQTGGQALLMSVDSLAQIGDRFTAIGSFQSFPTVGNLGQFDYQAYMKRKHIGKQLKTKTSIYIGSTEGVYAWLMQGRAAFQKKIDQNEQLSSQSKALLSSLLLGNRNQMDEQTVASFQRLGLMHILAISGLHIGVITVFLSKITSFLRTSYRHCILLVLLWIFVFLAGFSPSVFRTVFMFTLLILAQSFKRKQPTKESIGLAFFLSLLFEPYWLFDLGFQLSYLAVLSIVWLMPLFKKGYTQSNIVNYFLGIVYVSLIAQLCVLPLQLYYFNSFSWTFLGSNLVVIPLITVVLVGGFCFLSMGWMSTSIAEFLGWMLEQVIQFTFTVLQGLNEINLSVISFYLTKEAMMAMCILGVGIGVVLYKPRIKQMAYLGIVAIVVQISCFRLADQKANQDEFIIAAIQEKEPLFLHYTQQQLLVFGEEEQTKGVVEGYSKHYVPKEVAKKPRQHLFQVDANHKLLVLSKEMPYYQFQLHFELIYFSELIHVNIDRVLALHQPQMVIIGRAMSFWYRDKVIQSCLKRNIPFHDIREKGYWSSQFL</sequence>
<keyword evidence="3 6" id="KW-0812">Transmembrane</keyword>
<evidence type="ECO:0000256" key="3">
    <source>
        <dbReference type="ARBA" id="ARBA00022692"/>
    </source>
</evidence>
<dbReference type="RefSeq" id="WP_115092344.1">
    <property type="nucleotide sequence ID" value="NZ_CP068107.1"/>
</dbReference>
<evidence type="ECO:0000259" key="8">
    <source>
        <dbReference type="Pfam" id="PF13567"/>
    </source>
</evidence>
<evidence type="ECO:0000259" key="7">
    <source>
        <dbReference type="Pfam" id="PF03772"/>
    </source>
</evidence>
<feature type="transmembrane region" description="Helical" evidence="6">
    <location>
        <begin position="439"/>
        <end position="458"/>
    </location>
</feature>
<name>A0A378U687_MYROD</name>
<dbReference type="Proteomes" id="UP000255024">
    <property type="component" value="Unassembled WGS sequence"/>
</dbReference>
<dbReference type="InterPro" id="IPR025405">
    <property type="entry name" value="DUF4131"/>
</dbReference>
<dbReference type="NCBIfam" id="TIGR00360">
    <property type="entry name" value="ComEC_N-term"/>
    <property type="match status" value="1"/>
</dbReference>
<feature type="transmembrane region" description="Helical" evidence="6">
    <location>
        <begin position="28"/>
        <end position="46"/>
    </location>
</feature>
<keyword evidence="10" id="KW-1185">Reference proteome</keyword>
<evidence type="ECO:0000256" key="4">
    <source>
        <dbReference type="ARBA" id="ARBA00022989"/>
    </source>
</evidence>
<feature type="domain" description="DUF4131" evidence="8">
    <location>
        <begin position="32"/>
        <end position="187"/>
    </location>
</feature>
<feature type="domain" description="ComEC/Rec2-related protein" evidence="7">
    <location>
        <begin position="228"/>
        <end position="490"/>
    </location>
</feature>
<evidence type="ECO:0000256" key="2">
    <source>
        <dbReference type="ARBA" id="ARBA00022475"/>
    </source>
</evidence>
<dbReference type="AlphaFoldDB" id="A0A378U687"/>
<keyword evidence="5 6" id="KW-0472">Membrane</keyword>
<feature type="transmembrane region" description="Helical" evidence="6">
    <location>
        <begin position="470"/>
        <end position="490"/>
    </location>
</feature>
<comment type="subcellular location">
    <subcellularLocation>
        <location evidence="1">Cell membrane</location>
        <topology evidence="1">Multi-pass membrane protein</topology>
    </subcellularLocation>
</comment>
<evidence type="ECO:0000256" key="1">
    <source>
        <dbReference type="ARBA" id="ARBA00004651"/>
    </source>
</evidence>
<dbReference type="EMBL" id="UGQL01000002">
    <property type="protein sequence ID" value="STZ69673.1"/>
    <property type="molecule type" value="Genomic_DNA"/>
</dbReference>
<protein>
    <submittedName>
        <fullName evidence="9">ComEC family competence protein</fullName>
    </submittedName>
</protein>
<feature type="transmembrane region" description="Helical" evidence="6">
    <location>
        <begin position="282"/>
        <end position="313"/>
    </location>
</feature>
<feature type="transmembrane region" description="Helical" evidence="6">
    <location>
        <begin position="249"/>
        <end position="270"/>
    </location>
</feature>
<evidence type="ECO:0000313" key="9">
    <source>
        <dbReference type="EMBL" id="STZ69673.1"/>
    </source>
</evidence>
<feature type="transmembrane region" description="Helical" evidence="6">
    <location>
        <begin position="58"/>
        <end position="80"/>
    </location>
</feature>
<evidence type="ECO:0000256" key="6">
    <source>
        <dbReference type="SAM" id="Phobius"/>
    </source>
</evidence>
<keyword evidence="2" id="KW-1003">Cell membrane</keyword>
<organism evidence="9 10">
    <name type="scientific">Myroides odoratus</name>
    <name type="common">Flavobacterium odoratum</name>
    <dbReference type="NCBI Taxonomy" id="256"/>
    <lineage>
        <taxon>Bacteria</taxon>
        <taxon>Pseudomonadati</taxon>
        <taxon>Bacteroidota</taxon>
        <taxon>Flavobacteriia</taxon>
        <taxon>Flavobacteriales</taxon>
        <taxon>Flavobacteriaceae</taxon>
        <taxon>Myroides</taxon>
    </lineage>
</organism>
<feature type="transmembrane region" description="Helical" evidence="6">
    <location>
        <begin position="375"/>
        <end position="397"/>
    </location>
</feature>
<dbReference type="InterPro" id="IPR004477">
    <property type="entry name" value="ComEC_N"/>
</dbReference>
<feature type="transmembrane region" description="Helical" evidence="6">
    <location>
        <begin position="325"/>
        <end position="342"/>
    </location>
</feature>
<evidence type="ECO:0000256" key="5">
    <source>
        <dbReference type="ARBA" id="ARBA00023136"/>
    </source>
</evidence>
<dbReference type="InterPro" id="IPR052159">
    <property type="entry name" value="Competence_DNA_uptake"/>
</dbReference>
<feature type="transmembrane region" description="Helical" evidence="6">
    <location>
        <begin position="348"/>
        <end position="363"/>
    </location>
</feature>
<dbReference type="Pfam" id="PF13567">
    <property type="entry name" value="DUF4131"/>
    <property type="match status" value="1"/>
</dbReference>
<gene>
    <name evidence="9" type="ORF">NCTC11179_03187</name>
</gene>
<dbReference type="PANTHER" id="PTHR30619">
    <property type="entry name" value="DNA INTERNALIZATION/COMPETENCE PROTEIN COMEC/REC2"/>
    <property type="match status" value="1"/>
</dbReference>
<dbReference type="PANTHER" id="PTHR30619:SF1">
    <property type="entry name" value="RECOMBINATION PROTEIN 2"/>
    <property type="match status" value="1"/>
</dbReference>
<keyword evidence="4 6" id="KW-1133">Transmembrane helix</keyword>
<dbReference type="Pfam" id="PF03772">
    <property type="entry name" value="Competence"/>
    <property type="match status" value="1"/>
</dbReference>
<evidence type="ECO:0000313" key="10">
    <source>
        <dbReference type="Proteomes" id="UP000255024"/>
    </source>
</evidence>
<feature type="transmembrane region" description="Helical" evidence="6">
    <location>
        <begin position="403"/>
        <end position="427"/>
    </location>
</feature>
<proteinExistence type="predicted"/>
<accession>A0A378U687</accession>
<feature type="transmembrane region" description="Helical" evidence="6">
    <location>
        <begin position="6"/>
        <end position="21"/>
    </location>
</feature>